<evidence type="ECO:0000313" key="3">
    <source>
        <dbReference type="EMBL" id="MFH8252293.1"/>
    </source>
</evidence>
<dbReference type="RefSeq" id="WP_397557721.1">
    <property type="nucleotide sequence ID" value="NZ_JBIQWL010000008.1"/>
</dbReference>
<gene>
    <name evidence="3" type="ORF">ACH3VR_18150</name>
</gene>
<dbReference type="InterPro" id="IPR012480">
    <property type="entry name" value="Hepar_II_III_C"/>
</dbReference>
<dbReference type="InterPro" id="IPR008929">
    <property type="entry name" value="Chondroitin_lyas"/>
</dbReference>
<comment type="subcellular location">
    <subcellularLocation>
        <location evidence="1">Cell envelope</location>
    </subcellularLocation>
</comment>
<evidence type="ECO:0000313" key="4">
    <source>
        <dbReference type="Proteomes" id="UP001610861"/>
    </source>
</evidence>
<evidence type="ECO:0000259" key="2">
    <source>
        <dbReference type="Pfam" id="PF07940"/>
    </source>
</evidence>
<evidence type="ECO:0000256" key="1">
    <source>
        <dbReference type="ARBA" id="ARBA00004196"/>
    </source>
</evidence>
<sequence length="630" mass="69028">MTTDVASRLLDELLPCSEALPVAPASDRTVWDPRALDAVTIADLLGRAEADLDTSWPLPLASQAARVHRDGDRSEWESLAFARQRRLSRAAVAAAVTLEVRWIDEVADGVVLLCEQSSWCWPAHDDTSVRHGAVLATVDDPFLDLGAGEVVGQLAWIDRLLGAQLDDRYPGLRTRMRREAHLRVVDPFLRRRDWHWLGLDGDVHNWNPWIHGNVLLAALQLLDDPALRAEVVALVVEGLDRYIAALPDDGAIDEGYSYWWNGACRALEALDLFAFATEGRWDAASSVAGLRETVAFPHRTHLGGDWYLNLADGQARPTWEQPWHALHRAARRVGDDDARRHAAAQRRDGEPLVTEREGLGRLLRGLTDAAWRAEEPTTPPLPRDVWLPSTQVLLAREHAGSTQGLTLAVKGGHNAEHHNHNDVGSFVVAVDGVPVLVDAGRPTYTAATFGPDRYEIWTMQSTWHNVPEIRGTAQPAGAEYAASAVAASVADARSALALELAGAYDAHGLVSWRRDAALERAAGRVVVDDTWELEPSTGADEPPTTVRLLAAGRVEPLSDGVRVTPLDGARPVVVRWPAEVPATLVAKPLHDPMLSDVWGDTLTRVDLLVTDRRTLRVTVELDAATDKDPR</sequence>
<feature type="domain" description="Heparinase II/III-like C-terminal" evidence="2">
    <location>
        <begin position="408"/>
        <end position="538"/>
    </location>
</feature>
<keyword evidence="4" id="KW-1185">Reference proteome</keyword>
<proteinExistence type="predicted"/>
<reference evidence="3 4" key="1">
    <citation type="submission" date="2024-09" db="EMBL/GenBank/DDBJ databases">
        <authorList>
            <person name="Pan X."/>
        </authorList>
    </citation>
    <scope>NUCLEOTIDE SEQUENCE [LARGE SCALE GENOMIC DNA]</scope>
    <source>
        <strain evidence="3 4">B2969</strain>
    </source>
</reference>
<dbReference type="SUPFAM" id="SSF48230">
    <property type="entry name" value="Chondroitin AC/alginate lyase"/>
    <property type="match status" value="1"/>
</dbReference>
<accession>A0ABW7QBM1</accession>
<dbReference type="Proteomes" id="UP001610861">
    <property type="component" value="Unassembled WGS sequence"/>
</dbReference>
<dbReference type="Pfam" id="PF07940">
    <property type="entry name" value="Hepar_II_III_C"/>
    <property type="match status" value="1"/>
</dbReference>
<dbReference type="Gene3D" id="1.50.10.100">
    <property type="entry name" value="Chondroitin AC/alginate lyase"/>
    <property type="match status" value="1"/>
</dbReference>
<comment type="caution">
    <text evidence="3">The sequence shown here is derived from an EMBL/GenBank/DDBJ whole genome shotgun (WGS) entry which is preliminary data.</text>
</comment>
<name>A0ABW7QBM1_9MICO</name>
<protein>
    <submittedName>
        <fullName evidence="3">Heparinase II/III family protein</fullName>
    </submittedName>
</protein>
<dbReference type="Gene3D" id="2.70.98.70">
    <property type="match status" value="1"/>
</dbReference>
<organism evidence="3 4">
    <name type="scientific">Microbacterium alkaliflavum</name>
    <dbReference type="NCBI Taxonomy" id="3248839"/>
    <lineage>
        <taxon>Bacteria</taxon>
        <taxon>Bacillati</taxon>
        <taxon>Actinomycetota</taxon>
        <taxon>Actinomycetes</taxon>
        <taxon>Micrococcales</taxon>
        <taxon>Microbacteriaceae</taxon>
        <taxon>Microbacterium</taxon>
    </lineage>
</organism>
<dbReference type="EMBL" id="JBIQWL010000008">
    <property type="protein sequence ID" value="MFH8252293.1"/>
    <property type="molecule type" value="Genomic_DNA"/>
</dbReference>